<evidence type="ECO:0000256" key="1">
    <source>
        <dbReference type="ARBA" id="ARBA00001946"/>
    </source>
</evidence>
<accession>A0ABS1CC56</accession>
<dbReference type="PANTHER" id="PTHR47267:SF2">
    <property type="entry name" value="HMP-PP PHOSPHATASE"/>
    <property type="match status" value="1"/>
</dbReference>
<protein>
    <recommendedName>
        <fullName evidence="7">Cof-type HAD-IIB family hydrolase</fullName>
    </recommendedName>
</protein>
<keyword evidence="2" id="KW-0378">Hydrolase</keyword>
<keyword evidence="6" id="KW-1185">Reference proteome</keyword>
<dbReference type="Gene3D" id="3.40.50.1000">
    <property type="entry name" value="HAD superfamily/HAD-like"/>
    <property type="match status" value="1"/>
</dbReference>
<dbReference type="Gene3D" id="3.30.1240.10">
    <property type="match status" value="1"/>
</dbReference>
<evidence type="ECO:0000256" key="2">
    <source>
        <dbReference type="ARBA" id="ARBA00022801"/>
    </source>
</evidence>
<dbReference type="InterPro" id="IPR023214">
    <property type="entry name" value="HAD_sf"/>
</dbReference>
<dbReference type="EMBL" id="NRRV01000001">
    <property type="protein sequence ID" value="MBK1629323.1"/>
    <property type="molecule type" value="Genomic_DNA"/>
</dbReference>
<comment type="caution">
    <text evidence="5">The sequence shown here is derived from an EMBL/GenBank/DDBJ whole genome shotgun (WGS) entry which is preliminary data.</text>
</comment>
<comment type="cofactor">
    <cofactor evidence="1">
        <name>Mg(2+)</name>
        <dbReference type="ChEBI" id="CHEBI:18420"/>
    </cofactor>
</comment>
<evidence type="ECO:0000313" key="5">
    <source>
        <dbReference type="EMBL" id="MBK1629323.1"/>
    </source>
</evidence>
<dbReference type="SUPFAM" id="SSF56784">
    <property type="entry name" value="HAD-like"/>
    <property type="match status" value="1"/>
</dbReference>
<evidence type="ECO:0000256" key="3">
    <source>
        <dbReference type="ARBA" id="ARBA00022842"/>
    </source>
</evidence>
<dbReference type="Proteomes" id="UP000748752">
    <property type="component" value="Unassembled WGS sequence"/>
</dbReference>
<dbReference type="InterPro" id="IPR036412">
    <property type="entry name" value="HAD-like_sf"/>
</dbReference>
<dbReference type="RefSeq" id="WP_200233131.1">
    <property type="nucleotide sequence ID" value="NZ_NRRV01000001.1"/>
</dbReference>
<organism evidence="5 6">
    <name type="scientific">Thiohalocapsa halophila</name>
    <dbReference type="NCBI Taxonomy" id="69359"/>
    <lineage>
        <taxon>Bacteria</taxon>
        <taxon>Pseudomonadati</taxon>
        <taxon>Pseudomonadota</taxon>
        <taxon>Gammaproteobacteria</taxon>
        <taxon>Chromatiales</taxon>
        <taxon>Chromatiaceae</taxon>
        <taxon>Thiohalocapsa</taxon>
    </lineage>
</organism>
<dbReference type="Pfam" id="PF08282">
    <property type="entry name" value="Hydrolase_3"/>
    <property type="match status" value="2"/>
</dbReference>
<evidence type="ECO:0000256" key="4">
    <source>
        <dbReference type="SAM" id="MobiDB-lite"/>
    </source>
</evidence>
<keyword evidence="3" id="KW-0460">Magnesium</keyword>
<evidence type="ECO:0000313" key="6">
    <source>
        <dbReference type="Proteomes" id="UP000748752"/>
    </source>
</evidence>
<name>A0ABS1CC56_9GAMM</name>
<evidence type="ECO:0008006" key="7">
    <source>
        <dbReference type="Google" id="ProtNLM"/>
    </source>
</evidence>
<proteinExistence type="predicted"/>
<feature type="region of interest" description="Disordered" evidence="4">
    <location>
        <begin position="61"/>
        <end position="91"/>
    </location>
</feature>
<sequence length="306" mass="32773">MYKLVVSDLDGTLLRPDHRLGDYTRGVLAQLRACGVDLVLASGRHFMDIRILADSLASHTQEPGDAVRDGARGSGIPAATRPAAASAPGERGHLVSCNGAAVNTADGRLMQATRLPAESLDFLLRDPLFRNVQTNVFLTDAWLVEEPDPSLLRYHQDSGFHYQVADFAALDGTDVLKVIYHGEHRHLLALEAEILARHDGRLGTTFSLPQTLEVMAHGVSKGAALARLLDDLALTPADVVCFGDGLNDLEMLQLVANGGGLALLMDNADQRVHQALPDLPRIGSHADEAVAGYLARMLAQGGFEPA</sequence>
<gene>
    <name evidence="5" type="ORF">CKO31_00950</name>
</gene>
<reference evidence="5 6" key="1">
    <citation type="journal article" date="2020" name="Microorganisms">
        <title>Osmotic Adaptation and Compatible Solute Biosynthesis of Phototrophic Bacteria as Revealed from Genome Analyses.</title>
        <authorList>
            <person name="Imhoff J.F."/>
            <person name="Rahn T."/>
            <person name="Kunzel S."/>
            <person name="Keller A."/>
            <person name="Neulinger S.C."/>
        </authorList>
    </citation>
    <scope>NUCLEOTIDE SEQUENCE [LARGE SCALE GENOMIC DNA]</scope>
    <source>
        <strain evidence="5 6">DSM 6210</strain>
    </source>
</reference>
<feature type="compositionally biased region" description="Low complexity" evidence="4">
    <location>
        <begin position="77"/>
        <end position="88"/>
    </location>
</feature>
<dbReference type="PANTHER" id="PTHR47267">
    <property type="match status" value="1"/>
</dbReference>